<evidence type="ECO:0000256" key="3">
    <source>
        <dbReference type="ARBA" id="ARBA00022490"/>
    </source>
</evidence>
<sequence length="405" mass="43877">MPAIASTSASASSSRMSSPAPTPSGSGGSGPTQPIDAYRPISGHVKKPIIPLLPSSATPNLPTLLSLDPITYTSRLSGKTLQASDPTSSSSTTLPNIGSSSISPLVRGKKRNRGYPSELQKVRDEQQRKEGERRELGLSGMRKVRRRLGGVMSKGTKISYNSLIPLNHLHTNYLFQLLSLPPLPSPSSSKINTTNDVTPTINSEVVLSKLSKADFTGMKITVISSKNPSLVNQKGIIIEETCSTFRIVTEIDNKVKVIPKNGSLFRIHVPAYSPLHGMSSDTQNMDIDMGDQHGSGLDLEEFLNKCPRLQIDLLGSNFLNRSGDRAGKKLKPLQGNGGGSGWAQDWIKETDWEKTFSLLEDELDETNNRKATPAKGKKRGGGGEGKKRKRNKSRRKDPPAFGNPE</sequence>
<feature type="compositionally biased region" description="Low complexity" evidence="8">
    <location>
        <begin position="1"/>
        <end position="19"/>
    </location>
</feature>
<dbReference type="GO" id="GO:0001682">
    <property type="term" value="P:tRNA 5'-leader removal"/>
    <property type="evidence" value="ECO:0007669"/>
    <property type="project" value="InterPro"/>
</dbReference>
<dbReference type="PANTHER" id="PTHR13348:SF0">
    <property type="entry name" value="RIBONUCLEASE P PROTEIN SUBUNIT P29"/>
    <property type="match status" value="1"/>
</dbReference>
<evidence type="ECO:0000256" key="5">
    <source>
        <dbReference type="ARBA" id="ARBA00022722"/>
    </source>
</evidence>
<gene>
    <name evidence="9" type="ORF">L486_02626</name>
</gene>
<dbReference type="GO" id="GO:0030677">
    <property type="term" value="C:ribonuclease P complex"/>
    <property type="evidence" value="ECO:0007669"/>
    <property type="project" value="InterPro"/>
</dbReference>
<dbReference type="STRING" id="1331196.A0A1B9IWQ6"/>
<evidence type="ECO:0000256" key="8">
    <source>
        <dbReference type="SAM" id="MobiDB-lite"/>
    </source>
</evidence>
<proteinExistence type="inferred from homology"/>
<dbReference type="GO" id="GO:0033204">
    <property type="term" value="F:ribonuclease P RNA binding"/>
    <property type="evidence" value="ECO:0007669"/>
    <property type="project" value="InterPro"/>
</dbReference>
<feature type="compositionally biased region" description="Basic residues" evidence="8">
    <location>
        <begin position="375"/>
        <end position="395"/>
    </location>
</feature>
<evidence type="ECO:0000256" key="6">
    <source>
        <dbReference type="ARBA" id="ARBA00022759"/>
    </source>
</evidence>
<keyword evidence="3" id="KW-0963">Cytoplasm</keyword>
<keyword evidence="6" id="KW-0255">Endonuclease</keyword>
<dbReference type="SMART" id="SM00538">
    <property type="entry name" value="POP4"/>
    <property type="match status" value="1"/>
</dbReference>
<evidence type="ECO:0000313" key="10">
    <source>
        <dbReference type="Proteomes" id="UP000092583"/>
    </source>
</evidence>
<dbReference type="SUPFAM" id="SSF101744">
    <property type="entry name" value="Rof/RNase P subunit-like"/>
    <property type="match status" value="1"/>
</dbReference>
<evidence type="ECO:0000256" key="1">
    <source>
        <dbReference type="ARBA" id="ARBA00004123"/>
    </source>
</evidence>
<evidence type="ECO:0000256" key="7">
    <source>
        <dbReference type="ARBA" id="ARBA00022801"/>
    </source>
</evidence>
<evidence type="ECO:0000313" key="9">
    <source>
        <dbReference type="EMBL" id="OCF59953.1"/>
    </source>
</evidence>
<evidence type="ECO:0000256" key="2">
    <source>
        <dbReference type="ARBA" id="ARBA00006181"/>
    </source>
</evidence>
<dbReference type="HAMAP" id="MF_00754">
    <property type="entry name" value="RNase_P_1"/>
    <property type="match status" value="1"/>
</dbReference>
<dbReference type="GO" id="GO:0006364">
    <property type="term" value="P:rRNA processing"/>
    <property type="evidence" value="ECO:0007669"/>
    <property type="project" value="TreeGrafter"/>
</dbReference>
<feature type="region of interest" description="Disordered" evidence="8">
    <location>
        <begin position="1"/>
        <end position="40"/>
    </location>
</feature>
<dbReference type="InterPro" id="IPR016848">
    <property type="entry name" value="RNase_P/MRP_Rpp29-subunit"/>
</dbReference>
<feature type="compositionally biased region" description="Polar residues" evidence="8">
    <location>
        <begin position="94"/>
        <end position="103"/>
    </location>
</feature>
<dbReference type="GO" id="GO:0000172">
    <property type="term" value="C:ribonuclease MRP complex"/>
    <property type="evidence" value="ECO:0007669"/>
    <property type="project" value="InterPro"/>
</dbReference>
<dbReference type="InterPro" id="IPR023534">
    <property type="entry name" value="Rof/RNase_P-like"/>
</dbReference>
<dbReference type="PANTHER" id="PTHR13348">
    <property type="entry name" value="RIBONUCLEASE P SUBUNIT P29"/>
    <property type="match status" value="1"/>
</dbReference>
<dbReference type="EMBL" id="KI669460">
    <property type="protein sequence ID" value="OCF59953.1"/>
    <property type="molecule type" value="Genomic_DNA"/>
</dbReference>
<protein>
    <submittedName>
        <fullName evidence="9">Uncharacterized protein</fullName>
    </submittedName>
</protein>
<dbReference type="GO" id="GO:0005634">
    <property type="term" value="C:nucleus"/>
    <property type="evidence" value="ECO:0007669"/>
    <property type="project" value="UniProtKB-SubCell"/>
</dbReference>
<comment type="similarity">
    <text evidence="2">Belongs to the eukaryotic/archaeal RNase P protein component 1 family.</text>
</comment>
<reference evidence="10" key="2">
    <citation type="submission" date="2013-12" db="EMBL/GenBank/DDBJ databases">
        <title>Evolution of pathogenesis and genome organization in the Tremellales.</title>
        <authorList>
            <person name="Cuomo C."/>
            <person name="Litvintseva A."/>
            <person name="Heitman J."/>
            <person name="Chen Y."/>
            <person name="Sun S."/>
            <person name="Springer D."/>
            <person name="Dromer F."/>
            <person name="Young S."/>
            <person name="Zeng Q."/>
            <person name="Chapman S."/>
            <person name="Gujja S."/>
            <person name="Saif S."/>
            <person name="Birren B."/>
        </authorList>
    </citation>
    <scope>NUCLEOTIDE SEQUENCE [LARGE SCALE GENOMIC DNA]</scope>
    <source>
        <strain evidence="10">CBS 10435</strain>
    </source>
</reference>
<comment type="subcellular location">
    <subcellularLocation>
        <location evidence="1">Nucleus</location>
    </subcellularLocation>
</comment>
<name>A0A1B9IWQ6_9TREE</name>
<evidence type="ECO:0000256" key="4">
    <source>
        <dbReference type="ARBA" id="ARBA00022694"/>
    </source>
</evidence>
<dbReference type="InterPro" id="IPR023538">
    <property type="entry name" value="RNP1"/>
</dbReference>
<dbReference type="InterPro" id="IPR002730">
    <property type="entry name" value="Rpp29/RNP1"/>
</dbReference>
<keyword evidence="7" id="KW-0378">Hydrolase</keyword>
<dbReference type="AlphaFoldDB" id="A0A1B9IWQ6"/>
<feature type="region of interest" description="Disordered" evidence="8">
    <location>
        <begin position="358"/>
        <end position="405"/>
    </location>
</feature>
<keyword evidence="5" id="KW-0540">Nuclease</keyword>
<dbReference type="Gene3D" id="2.30.30.210">
    <property type="entry name" value="Ribonuclease P/MRP, subunit p29"/>
    <property type="match status" value="1"/>
</dbReference>
<feature type="compositionally biased region" description="Basic and acidic residues" evidence="8">
    <location>
        <begin position="120"/>
        <end position="135"/>
    </location>
</feature>
<dbReference type="Proteomes" id="UP000092583">
    <property type="component" value="Unassembled WGS sequence"/>
</dbReference>
<reference evidence="9 10" key="1">
    <citation type="submission" date="2013-07" db="EMBL/GenBank/DDBJ databases">
        <title>The Genome Sequence of Kwoniella mangroviensis CBS10435.</title>
        <authorList>
            <consortium name="The Broad Institute Genome Sequencing Platform"/>
            <person name="Cuomo C."/>
            <person name="Litvintseva A."/>
            <person name="Chen Y."/>
            <person name="Heitman J."/>
            <person name="Sun S."/>
            <person name="Springer D."/>
            <person name="Dromer F."/>
            <person name="Young S.K."/>
            <person name="Zeng Q."/>
            <person name="Gargeya S."/>
            <person name="Fitzgerald M."/>
            <person name="Abouelleil A."/>
            <person name="Alvarado L."/>
            <person name="Berlin A.M."/>
            <person name="Chapman S.B."/>
            <person name="Dewar J."/>
            <person name="Goldberg J."/>
            <person name="Griggs A."/>
            <person name="Gujja S."/>
            <person name="Hansen M."/>
            <person name="Howarth C."/>
            <person name="Imamovic A."/>
            <person name="Larimer J."/>
            <person name="McCowan C."/>
            <person name="Murphy C."/>
            <person name="Pearson M."/>
            <person name="Priest M."/>
            <person name="Roberts A."/>
            <person name="Saif S."/>
            <person name="Shea T."/>
            <person name="Sykes S."/>
            <person name="Wortman J."/>
            <person name="Nusbaum C."/>
            <person name="Birren B."/>
        </authorList>
    </citation>
    <scope>NUCLEOTIDE SEQUENCE [LARGE SCALE GENOMIC DNA]</scope>
    <source>
        <strain evidence="9 10">CBS 10435</strain>
    </source>
</reference>
<organism evidence="9 10">
    <name type="scientific">Kwoniella mangroviensis CBS 10435</name>
    <dbReference type="NCBI Taxonomy" id="1331196"/>
    <lineage>
        <taxon>Eukaryota</taxon>
        <taxon>Fungi</taxon>
        <taxon>Dikarya</taxon>
        <taxon>Basidiomycota</taxon>
        <taxon>Agaricomycotina</taxon>
        <taxon>Tremellomycetes</taxon>
        <taxon>Tremellales</taxon>
        <taxon>Cryptococcaceae</taxon>
        <taxon>Kwoniella</taxon>
    </lineage>
</organism>
<dbReference type="GO" id="GO:0004519">
    <property type="term" value="F:endonuclease activity"/>
    <property type="evidence" value="ECO:0007669"/>
    <property type="project" value="UniProtKB-KW"/>
</dbReference>
<keyword evidence="4" id="KW-0819">tRNA processing</keyword>
<accession>A0A1B9IWQ6</accession>
<feature type="region of interest" description="Disordered" evidence="8">
    <location>
        <begin position="78"/>
        <end position="135"/>
    </location>
</feature>
<dbReference type="InterPro" id="IPR036980">
    <property type="entry name" value="RNase_P/MRP_Rpp29_sf"/>
</dbReference>
<dbReference type="OrthoDB" id="124041at2759"/>
<dbReference type="GO" id="GO:0016787">
    <property type="term" value="F:hydrolase activity"/>
    <property type="evidence" value="ECO:0007669"/>
    <property type="project" value="UniProtKB-KW"/>
</dbReference>
<dbReference type="Pfam" id="PF01868">
    <property type="entry name" value="RNase_P-MRP_p29"/>
    <property type="match status" value="1"/>
</dbReference>
<keyword evidence="10" id="KW-1185">Reference proteome</keyword>